<dbReference type="NCBIfam" id="NF009466">
    <property type="entry name" value="PRK12826.1-2"/>
    <property type="match status" value="1"/>
</dbReference>
<dbReference type="PRINTS" id="PR00080">
    <property type="entry name" value="SDRFAMILY"/>
</dbReference>
<dbReference type="AlphaFoldDB" id="A0A7C4JJI3"/>
<dbReference type="PROSITE" id="PS00061">
    <property type="entry name" value="ADH_SHORT"/>
    <property type="match status" value="1"/>
</dbReference>
<dbReference type="Pfam" id="PF13561">
    <property type="entry name" value="adh_short_C2"/>
    <property type="match status" value="1"/>
</dbReference>
<dbReference type="Gene3D" id="3.40.50.720">
    <property type="entry name" value="NAD(P)-binding Rossmann-like Domain"/>
    <property type="match status" value="1"/>
</dbReference>
<dbReference type="InterPro" id="IPR036291">
    <property type="entry name" value="NAD(P)-bd_dom_sf"/>
</dbReference>
<dbReference type="InterPro" id="IPR020904">
    <property type="entry name" value="Sc_DH/Rdtase_CS"/>
</dbReference>
<evidence type="ECO:0000313" key="3">
    <source>
        <dbReference type="EMBL" id="HGQ64454.1"/>
    </source>
</evidence>
<comment type="caution">
    <text evidence="3">The sequence shown here is derived from an EMBL/GenBank/DDBJ whole genome shotgun (WGS) entry which is preliminary data.</text>
</comment>
<evidence type="ECO:0000256" key="1">
    <source>
        <dbReference type="ARBA" id="ARBA00006484"/>
    </source>
</evidence>
<name>A0A7C4JJI3_9CREN</name>
<proteinExistence type="inferred from homology"/>
<dbReference type="EMBL" id="DTBD01000035">
    <property type="protein sequence ID" value="HGQ64454.1"/>
    <property type="molecule type" value="Genomic_DNA"/>
</dbReference>
<dbReference type="GO" id="GO:0032787">
    <property type="term" value="P:monocarboxylic acid metabolic process"/>
    <property type="evidence" value="ECO:0007669"/>
    <property type="project" value="UniProtKB-ARBA"/>
</dbReference>
<comment type="similarity">
    <text evidence="1">Belongs to the short-chain dehydrogenases/reductases (SDR) family.</text>
</comment>
<dbReference type="InterPro" id="IPR002347">
    <property type="entry name" value="SDR_fam"/>
</dbReference>
<evidence type="ECO:0000313" key="2">
    <source>
        <dbReference type="EMBL" id="HGQ36786.1"/>
    </source>
</evidence>
<dbReference type="InterPro" id="IPR050259">
    <property type="entry name" value="SDR"/>
</dbReference>
<dbReference type="NCBIfam" id="NF005559">
    <property type="entry name" value="PRK07231.1"/>
    <property type="match status" value="1"/>
</dbReference>
<accession>A0A7C4JJI3</accession>
<dbReference type="EMBL" id="DTCK01000048">
    <property type="protein sequence ID" value="HGQ36786.1"/>
    <property type="molecule type" value="Genomic_DNA"/>
</dbReference>
<protein>
    <submittedName>
        <fullName evidence="3">SDR family oxidoreductase</fullName>
    </submittedName>
</protein>
<dbReference type="FunFam" id="3.40.50.720:FF:000084">
    <property type="entry name" value="Short-chain dehydrogenase reductase"/>
    <property type="match status" value="1"/>
</dbReference>
<dbReference type="SUPFAM" id="SSF51735">
    <property type="entry name" value="NAD(P)-binding Rossmann-fold domains"/>
    <property type="match status" value="1"/>
</dbReference>
<dbReference type="PANTHER" id="PTHR42879:SF2">
    <property type="entry name" value="3-OXOACYL-[ACYL-CARRIER-PROTEIN] REDUCTASE FABG"/>
    <property type="match status" value="1"/>
</dbReference>
<dbReference type="PANTHER" id="PTHR42879">
    <property type="entry name" value="3-OXOACYL-(ACYL-CARRIER-PROTEIN) REDUCTASE"/>
    <property type="match status" value="1"/>
</dbReference>
<dbReference type="PRINTS" id="PR00081">
    <property type="entry name" value="GDHRDH"/>
</dbReference>
<organism evidence="3">
    <name type="scientific">Ignisphaera aggregans</name>
    <dbReference type="NCBI Taxonomy" id="334771"/>
    <lineage>
        <taxon>Archaea</taxon>
        <taxon>Thermoproteota</taxon>
        <taxon>Thermoprotei</taxon>
        <taxon>Desulfurococcales</taxon>
        <taxon>Desulfurococcaceae</taxon>
        <taxon>Ignisphaera</taxon>
    </lineage>
</organism>
<sequence>MKFKDKVVLVTGAARGIGKEIALSFAKEGAYVILFDILDEVFNIAKEIEDFGVKAIACRGDASNKKDVETCVAKALEIFSKVDILVNNVGIYPIKPFLEMGEDEWDKVFNVNVKSAFYFTKAVLPIMIRNRFGRIVNISSIAGAVVGFPGLTHYSASKAALVGFTKALALEVAQFNITVNAVAPGPIETPGALIGATPEQLEIYKKLIPVGRIGKPLDVANIVLFLTTEEASFITGQLIVVDGGYTIH</sequence>
<reference evidence="3" key="1">
    <citation type="journal article" date="2020" name="mSystems">
        <title>Genome- and Community-Level Interaction Insights into Carbon Utilization and Element Cycling Functions of Hydrothermarchaeota in Hydrothermal Sediment.</title>
        <authorList>
            <person name="Zhou Z."/>
            <person name="Liu Y."/>
            <person name="Xu W."/>
            <person name="Pan J."/>
            <person name="Luo Z.H."/>
            <person name="Li M."/>
        </authorList>
    </citation>
    <scope>NUCLEOTIDE SEQUENCE [LARGE SCALE GENOMIC DNA]</scope>
    <source>
        <strain evidence="3">SpSt-637</strain>
        <strain evidence="2">SpSt-667</strain>
    </source>
</reference>
<gene>
    <name evidence="3" type="ORF">ENU08_04340</name>
    <name evidence="2" type="ORF">ENU41_08970</name>
</gene>